<evidence type="ECO:0000313" key="9">
    <source>
        <dbReference type="Proteomes" id="UP000597507"/>
    </source>
</evidence>
<feature type="transmembrane region" description="Helical" evidence="7">
    <location>
        <begin position="12"/>
        <end position="39"/>
    </location>
</feature>
<dbReference type="Pfam" id="PF02322">
    <property type="entry name" value="Cyt_bd_oxida_II"/>
    <property type="match status" value="1"/>
</dbReference>
<comment type="caution">
    <text evidence="8">The sequence shown here is derived from an EMBL/GenBank/DDBJ whole genome shotgun (WGS) entry which is preliminary data.</text>
</comment>
<evidence type="ECO:0000256" key="1">
    <source>
        <dbReference type="ARBA" id="ARBA00004651"/>
    </source>
</evidence>
<dbReference type="GO" id="GO:0005886">
    <property type="term" value="C:plasma membrane"/>
    <property type="evidence" value="ECO:0007669"/>
    <property type="project" value="UniProtKB-SubCell"/>
</dbReference>
<feature type="transmembrane region" description="Helical" evidence="7">
    <location>
        <begin position="322"/>
        <end position="344"/>
    </location>
</feature>
<gene>
    <name evidence="8" type="ORF">GCM10010964_23640</name>
</gene>
<dbReference type="InterPro" id="IPR003317">
    <property type="entry name" value="Cyt-d_oxidase_su2"/>
</dbReference>
<dbReference type="GO" id="GO:0070069">
    <property type="term" value="C:cytochrome complex"/>
    <property type="evidence" value="ECO:0007669"/>
    <property type="project" value="TreeGrafter"/>
</dbReference>
<name>A0A8J2ZC01_9PROT</name>
<dbReference type="EMBL" id="BMKS01000006">
    <property type="protein sequence ID" value="GGG35042.1"/>
    <property type="molecule type" value="Genomic_DNA"/>
</dbReference>
<evidence type="ECO:0000256" key="4">
    <source>
        <dbReference type="ARBA" id="ARBA00022692"/>
    </source>
</evidence>
<comment type="similarity">
    <text evidence="2">Belongs to the cytochrome ubiquinol oxidase subunit 2 family.</text>
</comment>
<evidence type="ECO:0000256" key="7">
    <source>
        <dbReference type="SAM" id="Phobius"/>
    </source>
</evidence>
<proteinExistence type="inferred from homology"/>
<evidence type="ECO:0000256" key="2">
    <source>
        <dbReference type="ARBA" id="ARBA00007543"/>
    </source>
</evidence>
<dbReference type="PANTHER" id="PTHR43141">
    <property type="entry name" value="CYTOCHROME BD2 SUBUNIT II"/>
    <property type="match status" value="1"/>
</dbReference>
<protein>
    <submittedName>
        <fullName evidence="8">Ubiquinol oxidase subunit II, cyanide insensitive</fullName>
    </submittedName>
</protein>
<dbReference type="Proteomes" id="UP000597507">
    <property type="component" value="Unassembled WGS sequence"/>
</dbReference>
<feature type="transmembrane region" description="Helical" evidence="7">
    <location>
        <begin position="122"/>
        <end position="146"/>
    </location>
</feature>
<evidence type="ECO:0000256" key="3">
    <source>
        <dbReference type="ARBA" id="ARBA00022475"/>
    </source>
</evidence>
<comment type="subcellular location">
    <subcellularLocation>
        <location evidence="1">Cell membrane</location>
        <topology evidence="1">Multi-pass membrane protein</topology>
    </subcellularLocation>
</comment>
<dbReference type="AlphaFoldDB" id="A0A8J2ZC01"/>
<dbReference type="PANTHER" id="PTHR43141:SF4">
    <property type="entry name" value="CYTOCHROME BD2 SUBUNIT II"/>
    <property type="match status" value="1"/>
</dbReference>
<feature type="transmembrane region" description="Helical" evidence="7">
    <location>
        <begin position="158"/>
        <end position="184"/>
    </location>
</feature>
<feature type="transmembrane region" description="Helical" evidence="7">
    <location>
        <begin position="84"/>
        <end position="102"/>
    </location>
</feature>
<feature type="transmembrane region" description="Helical" evidence="7">
    <location>
        <begin position="230"/>
        <end position="251"/>
    </location>
</feature>
<reference evidence="8 9" key="1">
    <citation type="journal article" date="2014" name="Int. J. Syst. Evol. Microbiol.">
        <title>Complete genome sequence of Corynebacterium casei LMG S-19264T (=DSM 44701T), isolated from a smear-ripened cheese.</title>
        <authorList>
            <consortium name="US DOE Joint Genome Institute (JGI-PGF)"/>
            <person name="Walter F."/>
            <person name="Albersmeier A."/>
            <person name="Kalinowski J."/>
            <person name="Ruckert C."/>
        </authorList>
    </citation>
    <scope>NUCLEOTIDE SEQUENCE [LARGE SCALE GENOMIC DNA]</scope>
    <source>
        <strain evidence="8 9">CGMCC 1.16330</strain>
    </source>
</reference>
<feature type="transmembrane region" description="Helical" evidence="7">
    <location>
        <begin position="196"/>
        <end position="218"/>
    </location>
</feature>
<organism evidence="8 9">
    <name type="scientific">Caldovatus sediminis</name>
    <dbReference type="NCBI Taxonomy" id="2041189"/>
    <lineage>
        <taxon>Bacteria</taxon>
        <taxon>Pseudomonadati</taxon>
        <taxon>Pseudomonadota</taxon>
        <taxon>Alphaproteobacteria</taxon>
        <taxon>Acetobacterales</taxon>
        <taxon>Roseomonadaceae</taxon>
        <taxon>Caldovatus</taxon>
    </lineage>
</organism>
<keyword evidence="6 7" id="KW-0472">Membrane</keyword>
<dbReference type="GO" id="GO:0016682">
    <property type="term" value="F:oxidoreductase activity, acting on diphenols and related substances as donors, oxygen as acceptor"/>
    <property type="evidence" value="ECO:0007669"/>
    <property type="project" value="TreeGrafter"/>
</dbReference>
<dbReference type="RefSeq" id="WP_188900413.1">
    <property type="nucleotide sequence ID" value="NZ_BMKS01000006.1"/>
</dbReference>
<evidence type="ECO:0000313" key="8">
    <source>
        <dbReference type="EMBL" id="GGG35042.1"/>
    </source>
</evidence>
<keyword evidence="5 7" id="KW-1133">Transmembrane helix</keyword>
<evidence type="ECO:0000256" key="6">
    <source>
        <dbReference type="ARBA" id="ARBA00023136"/>
    </source>
</evidence>
<sequence>MPDWLDLTVVWALLLATAVFLYVVLDGFDLGVGILFAAIRGRSERDVAVNSVAPVWDGNETWLVLGGVGLMPVFPLAYATILPALYMPVIVMLLALVFRGVAFEMRFKADSDEARLWWDRGFWWGSTAAAFCQGITLGALVQGIAVEEGAYAGGWWDWLTPFSVLVGVALVAGYGLLGACWLVLKTEGAVQAHALRLAWPLALATVGFIVLVSLVMPFLQPAFRARWFDFPAILLAAPVPLLVALLVWWLFRSLASIERDAAARPPAPPRQVIWRDGAPFLAALGLFLLSYVGLGISMWPLIVPPEITIWDAAAPRATQVFLLVGAVVLIPMILAYNAYAYWLFRGKVREGVGYH</sequence>
<dbReference type="GO" id="GO:0019646">
    <property type="term" value="P:aerobic electron transport chain"/>
    <property type="evidence" value="ECO:0007669"/>
    <property type="project" value="TreeGrafter"/>
</dbReference>
<accession>A0A8J2ZC01</accession>
<keyword evidence="4 7" id="KW-0812">Transmembrane</keyword>
<dbReference type="GO" id="GO:0009055">
    <property type="term" value="F:electron transfer activity"/>
    <property type="evidence" value="ECO:0007669"/>
    <property type="project" value="TreeGrafter"/>
</dbReference>
<dbReference type="NCBIfam" id="TIGR00203">
    <property type="entry name" value="cydB"/>
    <property type="match status" value="1"/>
</dbReference>
<keyword evidence="9" id="KW-1185">Reference proteome</keyword>
<feature type="transmembrane region" description="Helical" evidence="7">
    <location>
        <begin position="280"/>
        <end position="302"/>
    </location>
</feature>
<evidence type="ECO:0000256" key="5">
    <source>
        <dbReference type="ARBA" id="ARBA00022989"/>
    </source>
</evidence>
<keyword evidence="3" id="KW-1003">Cell membrane</keyword>